<evidence type="ECO:0000313" key="1">
    <source>
        <dbReference type="EMBL" id="EWC85473.1"/>
    </source>
</evidence>
<sequence>MTTTDTWKVEWDNELRQLPNVESVTCFDLQLTENVFLIWQFLKLYLSTSPQVRSIIDFIASINIK</sequence>
<keyword evidence="2" id="KW-1185">Reference proteome</keyword>
<evidence type="ECO:0000313" key="2">
    <source>
        <dbReference type="Proteomes" id="UP000030673"/>
    </source>
</evidence>
<name>W7JKU2_PLAFO</name>
<gene>
    <name evidence="1" type="ORF">PFNF54_05668</name>
</gene>
<accession>W7JKU2</accession>
<protein>
    <submittedName>
        <fullName evidence="1">Uncharacterized protein</fullName>
    </submittedName>
</protein>
<reference evidence="1 2" key="1">
    <citation type="submission" date="2013-02" db="EMBL/GenBank/DDBJ databases">
        <title>The Genome Sequence of Plasmodium falciparum NF54.</title>
        <authorList>
            <consortium name="The Broad Institute Genome Sequencing Platform"/>
            <consortium name="The Broad Institute Genome Sequencing Center for Infectious Disease"/>
            <person name="Neafsey D."/>
            <person name="Cheeseman I."/>
            <person name="Volkman S."/>
            <person name="Adams J."/>
            <person name="Walker B."/>
            <person name="Young S.K."/>
            <person name="Zeng Q."/>
            <person name="Gargeya S."/>
            <person name="Fitzgerald M."/>
            <person name="Haas B."/>
            <person name="Abouelleil A."/>
            <person name="Alvarado L."/>
            <person name="Arachchi H.M."/>
            <person name="Berlin A.M."/>
            <person name="Chapman S.B."/>
            <person name="Dewar J."/>
            <person name="Goldberg J."/>
            <person name="Griggs A."/>
            <person name="Gujja S."/>
            <person name="Hansen M."/>
            <person name="Howarth C."/>
            <person name="Imamovic A."/>
            <person name="Larimer J."/>
            <person name="McCowan C."/>
            <person name="Murphy C."/>
            <person name="Neiman D."/>
            <person name="Pearson M."/>
            <person name="Priest M."/>
            <person name="Roberts A."/>
            <person name="Saif S."/>
            <person name="Shea T."/>
            <person name="Sisk P."/>
            <person name="Sykes S."/>
            <person name="Wortman J."/>
            <person name="Nusbaum C."/>
            <person name="Birren B."/>
        </authorList>
    </citation>
    <scope>NUCLEOTIDE SEQUENCE [LARGE SCALE GENOMIC DNA]</scope>
    <source>
        <strain evidence="1 2">NF54</strain>
    </source>
</reference>
<organism evidence="1 2">
    <name type="scientific">Plasmodium falciparum (isolate NF54)</name>
    <dbReference type="NCBI Taxonomy" id="5843"/>
    <lineage>
        <taxon>Eukaryota</taxon>
        <taxon>Sar</taxon>
        <taxon>Alveolata</taxon>
        <taxon>Apicomplexa</taxon>
        <taxon>Aconoidasida</taxon>
        <taxon>Haemosporida</taxon>
        <taxon>Plasmodiidae</taxon>
        <taxon>Plasmodium</taxon>
        <taxon>Plasmodium (Laverania)</taxon>
    </lineage>
</organism>
<proteinExistence type="predicted"/>
<dbReference type="EMBL" id="KE123886">
    <property type="protein sequence ID" value="EWC85473.1"/>
    <property type="molecule type" value="Genomic_DNA"/>
</dbReference>
<dbReference type="AlphaFoldDB" id="W7JKU2"/>
<dbReference type="Proteomes" id="UP000030673">
    <property type="component" value="Unassembled WGS sequence"/>
</dbReference>